<evidence type="ECO:0000256" key="3">
    <source>
        <dbReference type="RuleBase" id="RU000363"/>
    </source>
</evidence>
<evidence type="ECO:0000313" key="4">
    <source>
        <dbReference type="EMBL" id="GAA0232642.1"/>
    </source>
</evidence>
<evidence type="ECO:0000256" key="2">
    <source>
        <dbReference type="ARBA" id="ARBA00023002"/>
    </source>
</evidence>
<dbReference type="PRINTS" id="PR00080">
    <property type="entry name" value="SDRFAMILY"/>
</dbReference>
<comment type="similarity">
    <text evidence="1 3">Belongs to the short-chain dehydrogenases/reductases (SDR) family.</text>
</comment>
<keyword evidence="5" id="KW-1185">Reference proteome</keyword>
<dbReference type="CDD" id="cd05233">
    <property type="entry name" value="SDR_c"/>
    <property type="match status" value="1"/>
</dbReference>
<sequence>MPDTSFTGVAVVTGGGSGIGRAAGIALAAAGYHVVFAGRTASTLAESVALAGSGAAHVLDVTDRGAVDALFDGLERLDLLVNSAGIFSAQQPVAETSDEGWEASLAINVTGSFRTARAAFRVMAAQEPRGGRILNLGSVSAQVPRPQATPYTVSKHAVTGLTRSLALEGRDLDIAVGQLDVGNAATAMTQGLQVGALQPDGSRKGEAAFDVRHIADTIVFLAGLPLSVNVPFMTVMATAMPLLGRG</sequence>
<dbReference type="PRINTS" id="PR00081">
    <property type="entry name" value="GDHRDH"/>
</dbReference>
<comment type="caution">
    <text evidence="4">The sequence shown here is derived from an EMBL/GenBank/DDBJ whole genome shotgun (WGS) entry which is preliminary data.</text>
</comment>
<accession>A0ABP3DI33</accession>
<evidence type="ECO:0000256" key="1">
    <source>
        <dbReference type="ARBA" id="ARBA00006484"/>
    </source>
</evidence>
<organism evidence="4 5">
    <name type="scientific">Cryptosporangium japonicum</name>
    <dbReference type="NCBI Taxonomy" id="80872"/>
    <lineage>
        <taxon>Bacteria</taxon>
        <taxon>Bacillati</taxon>
        <taxon>Actinomycetota</taxon>
        <taxon>Actinomycetes</taxon>
        <taxon>Cryptosporangiales</taxon>
        <taxon>Cryptosporangiaceae</taxon>
        <taxon>Cryptosporangium</taxon>
    </lineage>
</organism>
<dbReference type="EMBL" id="BAAAGX010000007">
    <property type="protein sequence ID" value="GAA0232642.1"/>
    <property type="molecule type" value="Genomic_DNA"/>
</dbReference>
<evidence type="ECO:0000313" key="5">
    <source>
        <dbReference type="Proteomes" id="UP001500967"/>
    </source>
</evidence>
<dbReference type="Proteomes" id="UP001500967">
    <property type="component" value="Unassembled WGS sequence"/>
</dbReference>
<dbReference type="InterPro" id="IPR020904">
    <property type="entry name" value="Sc_DH/Rdtase_CS"/>
</dbReference>
<dbReference type="Gene3D" id="3.40.50.720">
    <property type="entry name" value="NAD(P)-binding Rossmann-like Domain"/>
    <property type="match status" value="1"/>
</dbReference>
<keyword evidence="2" id="KW-0560">Oxidoreductase</keyword>
<reference evidence="5" key="1">
    <citation type="journal article" date="2019" name="Int. J. Syst. Evol. Microbiol.">
        <title>The Global Catalogue of Microorganisms (GCM) 10K type strain sequencing project: providing services to taxonomists for standard genome sequencing and annotation.</title>
        <authorList>
            <consortium name="The Broad Institute Genomics Platform"/>
            <consortium name="The Broad Institute Genome Sequencing Center for Infectious Disease"/>
            <person name="Wu L."/>
            <person name="Ma J."/>
        </authorList>
    </citation>
    <scope>NUCLEOTIDE SEQUENCE [LARGE SCALE GENOMIC DNA]</scope>
    <source>
        <strain evidence="5">JCM 10425</strain>
    </source>
</reference>
<dbReference type="InterPro" id="IPR002347">
    <property type="entry name" value="SDR_fam"/>
</dbReference>
<proteinExistence type="inferred from homology"/>
<gene>
    <name evidence="4" type="ORF">GCM10009539_17500</name>
</gene>
<dbReference type="PANTHER" id="PTHR43669:SF12">
    <property type="entry name" value="BLR5618 PROTEIN"/>
    <property type="match status" value="1"/>
</dbReference>
<dbReference type="Pfam" id="PF00106">
    <property type="entry name" value="adh_short"/>
    <property type="match status" value="1"/>
</dbReference>
<dbReference type="PANTHER" id="PTHR43669">
    <property type="entry name" value="5-KETO-D-GLUCONATE 5-REDUCTASE"/>
    <property type="match status" value="1"/>
</dbReference>
<dbReference type="SUPFAM" id="SSF51735">
    <property type="entry name" value="NAD(P)-binding Rossmann-fold domains"/>
    <property type="match status" value="1"/>
</dbReference>
<dbReference type="PROSITE" id="PS00061">
    <property type="entry name" value="ADH_SHORT"/>
    <property type="match status" value="1"/>
</dbReference>
<dbReference type="InterPro" id="IPR036291">
    <property type="entry name" value="NAD(P)-bd_dom_sf"/>
</dbReference>
<name>A0ABP3DI33_9ACTN</name>
<dbReference type="RefSeq" id="WP_344648228.1">
    <property type="nucleotide sequence ID" value="NZ_BAAAGX010000007.1"/>
</dbReference>
<protein>
    <submittedName>
        <fullName evidence="4">SDR family oxidoreductase</fullName>
    </submittedName>
</protein>